<proteinExistence type="predicted"/>
<dbReference type="GeneID" id="37067579"/>
<feature type="compositionally biased region" description="Low complexity" evidence="1">
    <location>
        <begin position="1"/>
        <end position="10"/>
    </location>
</feature>
<evidence type="ECO:0000256" key="1">
    <source>
        <dbReference type="SAM" id="MobiDB-lite"/>
    </source>
</evidence>
<dbReference type="RefSeq" id="XP_025399535.1">
    <property type="nucleotide sequence ID" value="XM_025545342.1"/>
</dbReference>
<evidence type="ECO:0000313" key="2">
    <source>
        <dbReference type="EMBL" id="PWY82821.1"/>
    </source>
</evidence>
<protein>
    <submittedName>
        <fullName evidence="2">Uncharacterized protein</fullName>
    </submittedName>
</protein>
<feature type="region of interest" description="Disordered" evidence="1">
    <location>
        <begin position="1"/>
        <end position="34"/>
    </location>
</feature>
<organism evidence="2 3">
    <name type="scientific">Aspergillus heteromorphus CBS 117.55</name>
    <dbReference type="NCBI Taxonomy" id="1448321"/>
    <lineage>
        <taxon>Eukaryota</taxon>
        <taxon>Fungi</taxon>
        <taxon>Dikarya</taxon>
        <taxon>Ascomycota</taxon>
        <taxon>Pezizomycotina</taxon>
        <taxon>Eurotiomycetes</taxon>
        <taxon>Eurotiomycetidae</taxon>
        <taxon>Eurotiales</taxon>
        <taxon>Aspergillaceae</taxon>
        <taxon>Aspergillus</taxon>
        <taxon>Aspergillus subgen. Circumdati</taxon>
    </lineage>
</organism>
<sequence length="465" mass="53121">MIESSSSSSSTASEPIQEKKDTKGVDIIFDEPTDTGAMAEEKAEEIIEADNERIEQLMAELTKGFDPSKFAEDVSNSLPKILEDAFPGSFQHLLSLLLESDDKMHDTQVKLERWLLDRYPQVLNKVVQREEINISDETYFGAEIETLRKLVEPLRDWSKQVFWLNYRRASPAKARQHLEASVLAIELFKGHIATAMEKDTEDRMIYNPLPISVERTTLTSLKQLRIDACKTSLSWDGYMDSDIVLTRFFHAYKELTCQVRPEKAREWGWLPPEDLEAPLPSAPKARKGDLTMWPFKHAKKGALDMLLKTALWLAMARGLPAVHLYCDVARLFTTHLPSKTANEAYIRFLRHLAQIRVSMDSIRSAPPTPIPYKSEPIITSNYDFYDDVFKCDRSLTTDLMTNLTLYNMTTAKEIRRATARPIVMSARKRAQMIEKACAVEENKYNEDWPQTDSASGSPFSMNHIS</sequence>
<gene>
    <name evidence="2" type="ORF">BO70DRAFT_379393</name>
</gene>
<feature type="compositionally biased region" description="Polar residues" evidence="1">
    <location>
        <begin position="448"/>
        <end position="465"/>
    </location>
</feature>
<keyword evidence="3" id="KW-1185">Reference proteome</keyword>
<dbReference type="OrthoDB" id="4183264at2759"/>
<feature type="region of interest" description="Disordered" evidence="1">
    <location>
        <begin position="444"/>
        <end position="465"/>
    </location>
</feature>
<name>A0A317WAJ7_9EURO</name>
<dbReference type="EMBL" id="MSFL01000011">
    <property type="protein sequence ID" value="PWY82821.1"/>
    <property type="molecule type" value="Genomic_DNA"/>
</dbReference>
<comment type="caution">
    <text evidence="2">The sequence shown here is derived from an EMBL/GenBank/DDBJ whole genome shotgun (WGS) entry which is preliminary data.</text>
</comment>
<dbReference type="VEuPathDB" id="FungiDB:BO70DRAFT_379393"/>
<dbReference type="AlphaFoldDB" id="A0A317WAJ7"/>
<reference evidence="2 3" key="1">
    <citation type="submission" date="2016-12" db="EMBL/GenBank/DDBJ databases">
        <title>The genomes of Aspergillus section Nigri reveals drivers in fungal speciation.</title>
        <authorList>
            <consortium name="DOE Joint Genome Institute"/>
            <person name="Vesth T.C."/>
            <person name="Nybo J."/>
            <person name="Theobald S."/>
            <person name="Brandl J."/>
            <person name="Frisvad J.C."/>
            <person name="Nielsen K.F."/>
            <person name="Lyhne E.K."/>
            <person name="Kogle M.E."/>
            <person name="Kuo A."/>
            <person name="Riley R."/>
            <person name="Clum A."/>
            <person name="Nolan M."/>
            <person name="Lipzen A."/>
            <person name="Salamov A."/>
            <person name="Henrissat B."/>
            <person name="Wiebenga A."/>
            <person name="De Vries R.P."/>
            <person name="Grigoriev I.V."/>
            <person name="Mortensen U.H."/>
            <person name="Andersen M.R."/>
            <person name="Baker S.E."/>
        </authorList>
    </citation>
    <scope>NUCLEOTIDE SEQUENCE [LARGE SCALE GENOMIC DNA]</scope>
    <source>
        <strain evidence="2 3">CBS 117.55</strain>
    </source>
</reference>
<dbReference type="Proteomes" id="UP000247233">
    <property type="component" value="Unassembled WGS sequence"/>
</dbReference>
<evidence type="ECO:0000313" key="3">
    <source>
        <dbReference type="Proteomes" id="UP000247233"/>
    </source>
</evidence>
<accession>A0A317WAJ7</accession>